<evidence type="ECO:0000313" key="2">
    <source>
        <dbReference type="EMBL" id="KXK65794.1"/>
    </source>
</evidence>
<proteinExistence type="predicted"/>
<keyword evidence="3" id="KW-1185">Reference proteome</keyword>
<keyword evidence="1" id="KW-0472">Membrane</keyword>
<reference evidence="2 3" key="1">
    <citation type="submission" date="2016-02" db="EMBL/GenBank/DDBJ databases">
        <authorList>
            <person name="Wen L."/>
            <person name="He K."/>
            <person name="Yang H."/>
        </authorList>
    </citation>
    <scope>NUCLEOTIDE SEQUENCE [LARGE SCALE GENOMIC DNA]</scope>
    <source>
        <strain evidence="2 3">DSM 22607</strain>
    </source>
</reference>
<name>A0A136Q5C2_9FIRM</name>
<dbReference type="STRING" id="626937.HMPREF3293_01287"/>
<feature type="transmembrane region" description="Helical" evidence="1">
    <location>
        <begin position="29"/>
        <end position="49"/>
    </location>
</feature>
<keyword evidence="1" id="KW-0812">Transmembrane</keyword>
<comment type="caution">
    <text evidence="2">The sequence shown here is derived from an EMBL/GenBank/DDBJ whole genome shotgun (WGS) entry which is preliminary data.</text>
</comment>
<evidence type="ECO:0000313" key="3">
    <source>
        <dbReference type="Proteomes" id="UP000070366"/>
    </source>
</evidence>
<keyword evidence="1" id="KW-1133">Transmembrane helix</keyword>
<evidence type="ECO:0000256" key="1">
    <source>
        <dbReference type="SAM" id="Phobius"/>
    </source>
</evidence>
<protein>
    <submittedName>
        <fullName evidence="2">Uncharacterized protein</fullName>
    </submittedName>
</protein>
<accession>A0A136Q5C2</accession>
<gene>
    <name evidence="2" type="ORF">HMPREF3293_01287</name>
</gene>
<sequence>MRGQGSGPHSPARVESACPRGRGCFRGAVYTAGMVPLLLMGAVSAAVSIRMAA</sequence>
<dbReference type="EMBL" id="LSZW01000055">
    <property type="protein sequence ID" value="KXK65794.1"/>
    <property type="molecule type" value="Genomic_DNA"/>
</dbReference>
<organism evidence="2 3">
    <name type="scientific">Christensenella minuta</name>
    <dbReference type="NCBI Taxonomy" id="626937"/>
    <lineage>
        <taxon>Bacteria</taxon>
        <taxon>Bacillati</taxon>
        <taxon>Bacillota</taxon>
        <taxon>Clostridia</taxon>
        <taxon>Christensenellales</taxon>
        <taxon>Christensenellaceae</taxon>
        <taxon>Christensenella</taxon>
    </lineage>
</organism>
<dbReference type="Proteomes" id="UP000070366">
    <property type="component" value="Unassembled WGS sequence"/>
</dbReference>
<dbReference type="AlphaFoldDB" id="A0A136Q5C2"/>